<evidence type="ECO:0000313" key="10">
    <source>
        <dbReference type="Proteomes" id="UP001175226"/>
    </source>
</evidence>
<dbReference type="SUPFAM" id="SSF55811">
    <property type="entry name" value="Nudix"/>
    <property type="match status" value="1"/>
</dbReference>
<keyword evidence="10" id="KW-1185">Reference proteome</keyword>
<name>A0AA39JPT6_9AGAR</name>
<dbReference type="GO" id="GO:0010945">
    <property type="term" value="F:coenzyme A diphosphatase activity"/>
    <property type="evidence" value="ECO:0007669"/>
    <property type="project" value="InterPro"/>
</dbReference>
<dbReference type="PROSITE" id="PS51462">
    <property type="entry name" value="NUDIX"/>
    <property type="match status" value="1"/>
</dbReference>
<dbReference type="GO" id="GO:0015938">
    <property type="term" value="P:coenzyme A catabolic process"/>
    <property type="evidence" value="ECO:0007669"/>
    <property type="project" value="TreeGrafter"/>
</dbReference>
<gene>
    <name evidence="9" type="ORF">EV421DRAFT_1889833</name>
</gene>
<evidence type="ECO:0000256" key="4">
    <source>
        <dbReference type="ARBA" id="ARBA00022801"/>
    </source>
</evidence>
<dbReference type="Proteomes" id="UP001175226">
    <property type="component" value="Unassembled WGS sequence"/>
</dbReference>
<reference evidence="9" key="1">
    <citation type="submission" date="2023-06" db="EMBL/GenBank/DDBJ databases">
        <authorList>
            <consortium name="Lawrence Berkeley National Laboratory"/>
            <person name="Ahrendt S."/>
            <person name="Sahu N."/>
            <person name="Indic B."/>
            <person name="Wong-Bajracharya J."/>
            <person name="Merenyi Z."/>
            <person name="Ke H.-M."/>
            <person name="Monk M."/>
            <person name="Kocsube S."/>
            <person name="Drula E."/>
            <person name="Lipzen A."/>
            <person name="Balint B."/>
            <person name="Henrissat B."/>
            <person name="Andreopoulos B."/>
            <person name="Martin F.M."/>
            <person name="Harder C.B."/>
            <person name="Rigling D."/>
            <person name="Ford K.L."/>
            <person name="Foster G.D."/>
            <person name="Pangilinan J."/>
            <person name="Papanicolaou A."/>
            <person name="Barry K."/>
            <person name="LaButti K."/>
            <person name="Viragh M."/>
            <person name="Koriabine M."/>
            <person name="Yan M."/>
            <person name="Riley R."/>
            <person name="Champramary S."/>
            <person name="Plett K.L."/>
            <person name="Tsai I.J."/>
            <person name="Slot J."/>
            <person name="Sipos G."/>
            <person name="Plett J."/>
            <person name="Nagy L.G."/>
            <person name="Grigoriev I.V."/>
        </authorList>
    </citation>
    <scope>NUCLEOTIDE SEQUENCE</scope>
    <source>
        <strain evidence="9">FPL87.14</strain>
    </source>
</reference>
<feature type="domain" description="Nudix hydrolase" evidence="8">
    <location>
        <begin position="53"/>
        <end position="211"/>
    </location>
</feature>
<dbReference type="CDD" id="cd03426">
    <property type="entry name" value="NUDIX_CoAse_Nudt7"/>
    <property type="match status" value="1"/>
</dbReference>
<dbReference type="PANTHER" id="PTHR12992">
    <property type="entry name" value="NUDIX HYDROLASE"/>
    <property type="match status" value="1"/>
</dbReference>
<dbReference type="EMBL" id="JAUEPT010000013">
    <property type="protein sequence ID" value="KAK0446706.1"/>
    <property type="molecule type" value="Genomic_DNA"/>
</dbReference>
<comment type="caution">
    <text evidence="9">The sequence shown here is derived from an EMBL/GenBank/DDBJ whole genome shotgun (WGS) entry which is preliminary data.</text>
</comment>
<accession>A0AA39JPT6</accession>
<evidence type="ECO:0000259" key="8">
    <source>
        <dbReference type="PROSITE" id="PS51462"/>
    </source>
</evidence>
<dbReference type="InterPro" id="IPR000086">
    <property type="entry name" value="NUDIX_hydrolase_dom"/>
</dbReference>
<proteinExistence type="predicted"/>
<evidence type="ECO:0000256" key="6">
    <source>
        <dbReference type="ARBA" id="ARBA00023211"/>
    </source>
</evidence>
<keyword evidence="3" id="KW-0479">Metal-binding</keyword>
<evidence type="ECO:0000256" key="5">
    <source>
        <dbReference type="ARBA" id="ARBA00022842"/>
    </source>
</evidence>
<sequence>MAVASASVIHTIRTPSFLSTVKPFTKETLKKIQAVLDPTPAIDASRPQFIPGKKNAAVLIPLCNLDGVPGILFEVRSKRMRTHSGEVSFPGGKVDEEDDSFKAAALRETHEELGVGPKQVEILGEIGPPEINMRGDMSVWPLVGFINPEKEDFSSLADNEPLPSVSISDIMKQVSQAEVDNVFHLPLSAMTSPSRLRPSMFRGQRPYWAIDVSDLQSSQQIEHRNDTHSEMPLPQSKPGTNDDNEIGIGKDNKLEIWGLTGWYLSMFMRTLKMCW</sequence>
<evidence type="ECO:0000256" key="1">
    <source>
        <dbReference type="ARBA" id="ARBA00001936"/>
    </source>
</evidence>
<comment type="cofactor">
    <cofactor evidence="1">
        <name>Mn(2+)</name>
        <dbReference type="ChEBI" id="CHEBI:29035"/>
    </cofactor>
</comment>
<comment type="cofactor">
    <cofactor evidence="2">
        <name>Mg(2+)</name>
        <dbReference type="ChEBI" id="CHEBI:18420"/>
    </cofactor>
</comment>
<evidence type="ECO:0000313" key="9">
    <source>
        <dbReference type="EMBL" id="KAK0446706.1"/>
    </source>
</evidence>
<dbReference type="Gene3D" id="3.90.79.10">
    <property type="entry name" value="Nucleoside Triphosphate Pyrophosphohydrolase"/>
    <property type="match status" value="1"/>
</dbReference>
<dbReference type="AlphaFoldDB" id="A0AA39JPT6"/>
<keyword evidence="5" id="KW-0460">Magnesium</keyword>
<dbReference type="PANTHER" id="PTHR12992:SF24">
    <property type="entry name" value="PEROXISOMAL COENZYME A DIPHOSPHATASE NUDT7"/>
    <property type="match status" value="1"/>
</dbReference>
<dbReference type="GO" id="GO:0046872">
    <property type="term" value="F:metal ion binding"/>
    <property type="evidence" value="ECO:0007669"/>
    <property type="project" value="UniProtKB-KW"/>
</dbReference>
<dbReference type="Pfam" id="PF00293">
    <property type="entry name" value="NUDIX"/>
    <property type="match status" value="1"/>
</dbReference>
<feature type="region of interest" description="Disordered" evidence="7">
    <location>
        <begin position="218"/>
        <end position="247"/>
    </location>
</feature>
<protein>
    <submittedName>
        <fullName evidence="9">NUDIX hydrolase domain-like protein</fullName>
    </submittedName>
</protein>
<evidence type="ECO:0000256" key="7">
    <source>
        <dbReference type="SAM" id="MobiDB-lite"/>
    </source>
</evidence>
<evidence type="ECO:0000256" key="3">
    <source>
        <dbReference type="ARBA" id="ARBA00022723"/>
    </source>
</evidence>
<organism evidence="9 10">
    <name type="scientific">Armillaria borealis</name>
    <dbReference type="NCBI Taxonomy" id="47425"/>
    <lineage>
        <taxon>Eukaryota</taxon>
        <taxon>Fungi</taxon>
        <taxon>Dikarya</taxon>
        <taxon>Basidiomycota</taxon>
        <taxon>Agaricomycotina</taxon>
        <taxon>Agaricomycetes</taxon>
        <taxon>Agaricomycetidae</taxon>
        <taxon>Agaricales</taxon>
        <taxon>Marasmiineae</taxon>
        <taxon>Physalacriaceae</taxon>
        <taxon>Armillaria</taxon>
    </lineage>
</organism>
<dbReference type="InterPro" id="IPR045121">
    <property type="entry name" value="CoAse"/>
</dbReference>
<evidence type="ECO:0000256" key="2">
    <source>
        <dbReference type="ARBA" id="ARBA00001946"/>
    </source>
</evidence>
<dbReference type="InterPro" id="IPR015797">
    <property type="entry name" value="NUDIX_hydrolase-like_dom_sf"/>
</dbReference>
<keyword evidence="6" id="KW-0464">Manganese</keyword>
<keyword evidence="4 9" id="KW-0378">Hydrolase</keyword>